<evidence type="ECO:0000259" key="12">
    <source>
        <dbReference type="Pfam" id="PF10458"/>
    </source>
</evidence>
<evidence type="ECO:0000256" key="6">
    <source>
        <dbReference type="ARBA" id="ARBA00023054"/>
    </source>
</evidence>
<evidence type="ECO:0000313" key="14">
    <source>
        <dbReference type="Proteomes" id="UP001254165"/>
    </source>
</evidence>
<evidence type="ECO:0000256" key="5">
    <source>
        <dbReference type="ARBA" id="ARBA00022917"/>
    </source>
</evidence>
<dbReference type="EMBL" id="JAUHMF010000001">
    <property type="protein sequence ID" value="MDT8897000.1"/>
    <property type="molecule type" value="Genomic_DNA"/>
</dbReference>
<dbReference type="InterPro" id="IPR037118">
    <property type="entry name" value="Val-tRNA_synth_C_sf"/>
</dbReference>
<dbReference type="InterPro" id="IPR013155">
    <property type="entry name" value="M/V/L/I-tRNA-synth_anticd-bd"/>
</dbReference>
<keyword evidence="7 9" id="KW-0030">Aminoacyl-tRNA synthetase</keyword>
<dbReference type="Gene3D" id="1.10.287.380">
    <property type="entry name" value="Valyl-tRNA synthetase, C-terminal domain"/>
    <property type="match status" value="1"/>
</dbReference>
<dbReference type="InterPro" id="IPR001412">
    <property type="entry name" value="aa-tRNA-synth_I_CS"/>
</dbReference>
<evidence type="ECO:0000313" key="13">
    <source>
        <dbReference type="EMBL" id="MDT8897000.1"/>
    </source>
</evidence>
<feature type="short sequence motif" description="'KMSKS' region" evidence="9">
    <location>
        <begin position="534"/>
        <end position="538"/>
    </location>
</feature>
<keyword evidence="1 9" id="KW-0963">Cytoplasm</keyword>
<evidence type="ECO:0000256" key="7">
    <source>
        <dbReference type="ARBA" id="ARBA00023146"/>
    </source>
</evidence>
<feature type="short sequence motif" description="'HIGH' region" evidence="9">
    <location>
        <begin position="54"/>
        <end position="64"/>
    </location>
</feature>
<name>A0ABU3NJG6_9CHLR</name>
<dbReference type="SUPFAM" id="SSF46589">
    <property type="entry name" value="tRNA-binding arm"/>
    <property type="match status" value="1"/>
</dbReference>
<keyword evidence="5 9" id="KW-0648">Protein biosynthesis</keyword>
<dbReference type="RefSeq" id="WP_315623650.1">
    <property type="nucleotide sequence ID" value="NZ_JAUHMF010000001.1"/>
</dbReference>
<dbReference type="SUPFAM" id="SSF47323">
    <property type="entry name" value="Anticodon-binding domain of a subclass of class I aminoacyl-tRNA synthetases"/>
    <property type="match status" value="1"/>
</dbReference>
<dbReference type="Gene3D" id="3.90.740.10">
    <property type="entry name" value="Valyl/Leucyl/Isoleucyl-tRNA synthetase, editing domain"/>
    <property type="match status" value="1"/>
</dbReference>
<dbReference type="InterPro" id="IPR009080">
    <property type="entry name" value="tRNAsynth_Ia_anticodon-bd"/>
</dbReference>
<evidence type="ECO:0000256" key="3">
    <source>
        <dbReference type="ARBA" id="ARBA00022741"/>
    </source>
</evidence>
<feature type="coiled-coil region" evidence="9">
    <location>
        <begin position="835"/>
        <end position="896"/>
    </location>
</feature>
<dbReference type="PANTHER" id="PTHR11946">
    <property type="entry name" value="VALYL-TRNA SYNTHETASES"/>
    <property type="match status" value="1"/>
</dbReference>
<feature type="domain" description="Valyl-tRNA synthetase tRNA-binding arm" evidence="12">
    <location>
        <begin position="837"/>
        <end position="900"/>
    </location>
</feature>
<keyword evidence="4 9" id="KW-0067">ATP-binding</keyword>
<dbReference type="HAMAP" id="MF_02004">
    <property type="entry name" value="Val_tRNA_synth_type1"/>
    <property type="match status" value="1"/>
</dbReference>
<dbReference type="NCBIfam" id="NF004349">
    <property type="entry name" value="PRK05729.1"/>
    <property type="match status" value="1"/>
</dbReference>
<dbReference type="Pfam" id="PF00133">
    <property type="entry name" value="tRNA-synt_1"/>
    <property type="match status" value="1"/>
</dbReference>
<protein>
    <recommendedName>
        <fullName evidence="9">Valine--tRNA ligase</fullName>
        <ecNumber evidence="9">6.1.1.9</ecNumber>
    </recommendedName>
    <alternativeName>
        <fullName evidence="9">Valyl-tRNA synthetase</fullName>
        <shortName evidence="9">ValRS</shortName>
    </alternativeName>
</protein>
<sequence>MSGYNLPKTYDFSAIEEPLYKWWEERGYFKPWNDPNLPNFDPSHKPFVISIPPPNVTGELHLGHAMFVAMEDLMIRYHRMKGEPTLWVPGTDHAGIATQLLVERELAKEGLRREQLGREAFLKRVWAWKEKYGGIITRQIRRLGASCDWSRERFTLDEGLSRAVREAFVRLYEKGLIYRGLRMINWSPGLRTAVSDLEVEYSEEPGTLYYFKYVLDDDPNTYIPVATTRPETILGDTAVAVNPQDERYTSFIGRKVRVPILGRLIPIIADSYVDPGFGTGALKVTPAHDPNDYQIALRHNLEIINIMTEEARINEAGGPYAGLDRFECRKKLWEDMRAADLVIKEEPYTITVPRSQRGGEIIEPRLSEQWFVRIKPLADAALQAVREGRIRIIPDRFTKIYYNWMENIQDWCISRQLWWGHRIPVWYCDDCGAMTVAREDPTSCATCGSPHIHQDEDVLDTWFSSGLWPFSTLGWPEETPDYKYFYPTSVLETGYDILFFWVARMIMFGLEFTGREPFHTVYLHGLIRDEHGQKMSKTKGNVIDPLEVMNQMGTDALRFTLLVGSTPGNDINLSLKKVEANRNFANKVWNAGRFVIGALDSCPPAPQSSPQWTLADSWIWARLQNLLREVERLFESYQFGEAGRQIYDFFWSEFADWYIEIAKLQLAQGGDRAFYTAYTLVRVLDACLRLLHPFTPFVTESLWGHLKQAAQSKSELLAPKEGWAEALIIARWPEPHPPEDWEEEKTEHFAMVQDIIRAIRNVRTEKKVPPARKIPAVIVAGDHAEMLYEQSQIIAALAGVSTEELQILKDRATRSGNEIALVARGIEIYIPLANLIDFEAERARLQKELAEAEQQISRLEVLLAGPFAERAPAQIVEKERQKLETFRETAARLRDQLRALDQ</sequence>
<keyword evidence="3 9" id="KW-0547">Nucleotide-binding</keyword>
<evidence type="ECO:0000256" key="8">
    <source>
        <dbReference type="ARBA" id="ARBA00047552"/>
    </source>
</evidence>
<dbReference type="SUPFAM" id="SSF50677">
    <property type="entry name" value="ValRS/IleRS/LeuRS editing domain"/>
    <property type="match status" value="1"/>
</dbReference>
<keyword evidence="2 9" id="KW-0436">Ligase</keyword>
<feature type="domain" description="Aminoacyl-tRNA synthetase class Ia" evidence="10">
    <location>
        <begin position="19"/>
        <end position="574"/>
    </location>
</feature>
<accession>A0ABU3NJG6</accession>
<dbReference type="InterPro" id="IPR014729">
    <property type="entry name" value="Rossmann-like_a/b/a_fold"/>
</dbReference>
<dbReference type="Gene3D" id="1.10.730.10">
    <property type="entry name" value="Isoleucyl-tRNA Synthetase, Domain 1"/>
    <property type="match status" value="1"/>
</dbReference>
<evidence type="ECO:0000256" key="2">
    <source>
        <dbReference type="ARBA" id="ARBA00022598"/>
    </source>
</evidence>
<comment type="subunit">
    <text evidence="9">Monomer.</text>
</comment>
<evidence type="ECO:0000256" key="4">
    <source>
        <dbReference type="ARBA" id="ARBA00022840"/>
    </source>
</evidence>
<dbReference type="GO" id="GO:0004832">
    <property type="term" value="F:valine-tRNA ligase activity"/>
    <property type="evidence" value="ECO:0007669"/>
    <property type="project" value="UniProtKB-EC"/>
</dbReference>
<dbReference type="Proteomes" id="UP001254165">
    <property type="component" value="Unassembled WGS sequence"/>
</dbReference>
<dbReference type="InterPro" id="IPR019499">
    <property type="entry name" value="Val-tRNA_synth_tRNA-bd"/>
</dbReference>
<feature type="binding site" evidence="9">
    <location>
        <position position="537"/>
    </location>
    <ligand>
        <name>ATP</name>
        <dbReference type="ChEBI" id="CHEBI:30616"/>
    </ligand>
</feature>
<dbReference type="PRINTS" id="PR00986">
    <property type="entry name" value="TRNASYNTHVAL"/>
</dbReference>
<dbReference type="CDD" id="cd00817">
    <property type="entry name" value="ValRS_core"/>
    <property type="match status" value="1"/>
</dbReference>
<dbReference type="SUPFAM" id="SSF52374">
    <property type="entry name" value="Nucleotidylyl transferase"/>
    <property type="match status" value="1"/>
</dbReference>
<dbReference type="Pfam" id="PF08264">
    <property type="entry name" value="Anticodon_1"/>
    <property type="match status" value="1"/>
</dbReference>
<dbReference type="InterPro" id="IPR002303">
    <property type="entry name" value="Valyl-tRNA_ligase"/>
</dbReference>
<dbReference type="NCBIfam" id="TIGR00422">
    <property type="entry name" value="valS"/>
    <property type="match status" value="1"/>
</dbReference>
<keyword evidence="14" id="KW-1185">Reference proteome</keyword>
<comment type="domain">
    <text evidence="9">The C-terminal coiled-coil domain is crucial for aminoacylation activity.</text>
</comment>
<dbReference type="EC" id="6.1.1.9" evidence="9"/>
<organism evidence="13 14">
    <name type="scientific">Thermanaerothrix solaris</name>
    <dbReference type="NCBI Taxonomy" id="3058434"/>
    <lineage>
        <taxon>Bacteria</taxon>
        <taxon>Bacillati</taxon>
        <taxon>Chloroflexota</taxon>
        <taxon>Anaerolineae</taxon>
        <taxon>Anaerolineales</taxon>
        <taxon>Anaerolineaceae</taxon>
        <taxon>Thermanaerothrix</taxon>
    </lineage>
</organism>
<dbReference type="InterPro" id="IPR010978">
    <property type="entry name" value="tRNA-bd_arm"/>
</dbReference>
<evidence type="ECO:0000256" key="1">
    <source>
        <dbReference type="ARBA" id="ARBA00022490"/>
    </source>
</evidence>
<keyword evidence="6 9" id="KW-0175">Coiled coil</keyword>
<comment type="subcellular location">
    <subcellularLocation>
        <location evidence="9">Cytoplasm</location>
    </subcellularLocation>
</comment>
<comment type="function">
    <text evidence="9">Catalyzes the attachment of valine to tRNA(Val). As ValRS can inadvertently accommodate and process structurally similar amino acids such as threonine, to avoid such errors, it has a 'posttransfer' editing activity that hydrolyzes mischarged Thr-tRNA(Val) in a tRNA-dependent manner.</text>
</comment>
<comment type="domain">
    <text evidence="9">ValRS has two distinct active sites: one for aminoacylation and one for editing. The misactivated threonine is translocated from the active site to the editing site.</text>
</comment>
<dbReference type="CDD" id="cd07962">
    <property type="entry name" value="Anticodon_Ia_Val"/>
    <property type="match status" value="1"/>
</dbReference>
<evidence type="ECO:0000259" key="10">
    <source>
        <dbReference type="Pfam" id="PF00133"/>
    </source>
</evidence>
<proteinExistence type="inferred from homology"/>
<dbReference type="Pfam" id="PF10458">
    <property type="entry name" value="Val_tRNA-synt_C"/>
    <property type="match status" value="1"/>
</dbReference>
<comment type="caution">
    <text evidence="13">The sequence shown here is derived from an EMBL/GenBank/DDBJ whole genome shotgun (WGS) entry which is preliminary data.</text>
</comment>
<feature type="domain" description="Methionyl/Valyl/Leucyl/Isoleucyl-tRNA synthetase anticodon-binding" evidence="11">
    <location>
        <begin position="616"/>
        <end position="776"/>
    </location>
</feature>
<comment type="similarity">
    <text evidence="9">Belongs to the class-I aminoacyl-tRNA synthetase family. ValS type 1 subfamily.</text>
</comment>
<evidence type="ECO:0000256" key="9">
    <source>
        <dbReference type="HAMAP-Rule" id="MF_02004"/>
    </source>
</evidence>
<dbReference type="InterPro" id="IPR009008">
    <property type="entry name" value="Val/Leu/Ile-tRNA-synth_edit"/>
</dbReference>
<dbReference type="InterPro" id="IPR033705">
    <property type="entry name" value="Anticodon_Ia_Val"/>
</dbReference>
<dbReference type="PANTHER" id="PTHR11946:SF93">
    <property type="entry name" value="VALINE--TRNA LIGASE, CHLOROPLASTIC_MITOCHONDRIAL 2"/>
    <property type="match status" value="1"/>
</dbReference>
<gene>
    <name evidence="9" type="primary">valS</name>
    <name evidence="13" type="ORF">QYE77_01890</name>
</gene>
<comment type="catalytic activity">
    <reaction evidence="8 9">
        <text>tRNA(Val) + L-valine + ATP = L-valyl-tRNA(Val) + AMP + diphosphate</text>
        <dbReference type="Rhea" id="RHEA:10704"/>
        <dbReference type="Rhea" id="RHEA-COMP:9672"/>
        <dbReference type="Rhea" id="RHEA-COMP:9708"/>
        <dbReference type="ChEBI" id="CHEBI:30616"/>
        <dbReference type="ChEBI" id="CHEBI:33019"/>
        <dbReference type="ChEBI" id="CHEBI:57762"/>
        <dbReference type="ChEBI" id="CHEBI:78442"/>
        <dbReference type="ChEBI" id="CHEBI:78537"/>
        <dbReference type="ChEBI" id="CHEBI:456215"/>
        <dbReference type="EC" id="6.1.1.9"/>
    </reaction>
</comment>
<evidence type="ECO:0000259" key="11">
    <source>
        <dbReference type="Pfam" id="PF08264"/>
    </source>
</evidence>
<reference evidence="13 14" key="1">
    <citation type="submission" date="2023-07" db="EMBL/GenBank/DDBJ databases">
        <title>Novel species of Thermanaerothrix with wide hydrolytic capabilities.</title>
        <authorList>
            <person name="Zayulina K.S."/>
            <person name="Podosokorskaya O.A."/>
            <person name="Elcheninov A.G."/>
        </authorList>
    </citation>
    <scope>NUCLEOTIDE SEQUENCE [LARGE SCALE GENOMIC DNA]</scope>
    <source>
        <strain evidence="13 14">4228-RoL</strain>
    </source>
</reference>
<dbReference type="PROSITE" id="PS00178">
    <property type="entry name" value="AA_TRNA_LIGASE_I"/>
    <property type="match status" value="1"/>
</dbReference>
<dbReference type="InterPro" id="IPR002300">
    <property type="entry name" value="aa-tRNA-synth_Ia"/>
</dbReference>
<dbReference type="Gene3D" id="3.40.50.620">
    <property type="entry name" value="HUPs"/>
    <property type="match status" value="2"/>
</dbReference>